<dbReference type="InterPro" id="IPR037401">
    <property type="entry name" value="SnoaL-like"/>
</dbReference>
<comment type="caution">
    <text evidence="2">The sequence shown here is derived from an EMBL/GenBank/DDBJ whole genome shotgun (WGS) entry which is preliminary data.</text>
</comment>
<organism evidence="2 3">
    <name type="scientific">Streptomyces fuscichromogenes</name>
    <dbReference type="NCBI Taxonomy" id="1324013"/>
    <lineage>
        <taxon>Bacteria</taxon>
        <taxon>Bacillati</taxon>
        <taxon>Actinomycetota</taxon>
        <taxon>Actinomycetes</taxon>
        <taxon>Kitasatosporales</taxon>
        <taxon>Streptomycetaceae</taxon>
        <taxon>Streptomyces</taxon>
    </lineage>
</organism>
<proteinExistence type="predicted"/>
<evidence type="ECO:0000259" key="1">
    <source>
        <dbReference type="Pfam" id="PF12680"/>
    </source>
</evidence>
<accession>A0A918CSZ5</accession>
<dbReference type="RefSeq" id="WP_189264965.1">
    <property type="nucleotide sequence ID" value="NZ_BMML01000011.1"/>
</dbReference>
<dbReference type="Pfam" id="PF12680">
    <property type="entry name" value="SnoaL_2"/>
    <property type="match status" value="1"/>
</dbReference>
<sequence>MDHLEWVRRHYAESAVALDADAFVEGLGEDVRMSRGAVVVVGREEIRKAFVQMQAAGLQAIRHDIVGLWEPEPGVVIAEATVAYEYTTGATPAVPVVSVFRWDGDEVVDLRVYMDSAQAPQSSS</sequence>
<reference evidence="2" key="2">
    <citation type="submission" date="2020-09" db="EMBL/GenBank/DDBJ databases">
        <authorList>
            <person name="Sun Q."/>
            <person name="Zhou Y."/>
        </authorList>
    </citation>
    <scope>NUCLEOTIDE SEQUENCE</scope>
    <source>
        <strain evidence="2">CGMCC 4.7110</strain>
    </source>
</reference>
<feature type="domain" description="SnoaL-like" evidence="1">
    <location>
        <begin position="7"/>
        <end position="108"/>
    </location>
</feature>
<dbReference type="Proteomes" id="UP000653411">
    <property type="component" value="Unassembled WGS sequence"/>
</dbReference>
<dbReference type="Gene3D" id="3.10.450.50">
    <property type="match status" value="1"/>
</dbReference>
<dbReference type="EMBL" id="BMML01000011">
    <property type="protein sequence ID" value="GGN19262.1"/>
    <property type="molecule type" value="Genomic_DNA"/>
</dbReference>
<gene>
    <name evidence="2" type="ORF">GCM10011578_049030</name>
</gene>
<dbReference type="SUPFAM" id="SSF54427">
    <property type="entry name" value="NTF2-like"/>
    <property type="match status" value="1"/>
</dbReference>
<dbReference type="InterPro" id="IPR032710">
    <property type="entry name" value="NTF2-like_dom_sf"/>
</dbReference>
<dbReference type="AlphaFoldDB" id="A0A918CSZ5"/>
<evidence type="ECO:0000313" key="2">
    <source>
        <dbReference type="EMBL" id="GGN19262.1"/>
    </source>
</evidence>
<evidence type="ECO:0000313" key="3">
    <source>
        <dbReference type="Proteomes" id="UP000653411"/>
    </source>
</evidence>
<name>A0A918CSZ5_9ACTN</name>
<protein>
    <recommendedName>
        <fullName evidence="1">SnoaL-like domain-containing protein</fullName>
    </recommendedName>
</protein>
<keyword evidence="3" id="KW-1185">Reference proteome</keyword>
<reference evidence="2" key="1">
    <citation type="journal article" date="2014" name="Int. J. Syst. Evol. Microbiol.">
        <title>Complete genome sequence of Corynebacterium casei LMG S-19264T (=DSM 44701T), isolated from a smear-ripened cheese.</title>
        <authorList>
            <consortium name="US DOE Joint Genome Institute (JGI-PGF)"/>
            <person name="Walter F."/>
            <person name="Albersmeier A."/>
            <person name="Kalinowski J."/>
            <person name="Ruckert C."/>
        </authorList>
    </citation>
    <scope>NUCLEOTIDE SEQUENCE</scope>
    <source>
        <strain evidence="2">CGMCC 4.7110</strain>
    </source>
</reference>